<sequence length="63" mass="6662">MCIRRGKGTGAREARAEGVEGPGNSGVLSGHHCIALVSRSIDPVSCRATAEDSTAVVGRRWRR</sequence>
<dbReference type="Proteomes" id="UP000324222">
    <property type="component" value="Unassembled WGS sequence"/>
</dbReference>
<feature type="region of interest" description="Disordered" evidence="1">
    <location>
        <begin position="1"/>
        <end position="23"/>
    </location>
</feature>
<evidence type="ECO:0000313" key="2">
    <source>
        <dbReference type="EMBL" id="MPC80195.1"/>
    </source>
</evidence>
<accession>A0A5B7ID96</accession>
<name>A0A5B7ID96_PORTR</name>
<reference evidence="2 3" key="1">
    <citation type="submission" date="2019-05" db="EMBL/GenBank/DDBJ databases">
        <title>Another draft genome of Portunus trituberculatus and its Hox gene families provides insights of decapod evolution.</title>
        <authorList>
            <person name="Jeong J.-H."/>
            <person name="Song I."/>
            <person name="Kim S."/>
            <person name="Choi T."/>
            <person name="Kim D."/>
            <person name="Ryu S."/>
            <person name="Kim W."/>
        </authorList>
    </citation>
    <scope>NUCLEOTIDE SEQUENCE [LARGE SCALE GENOMIC DNA]</scope>
    <source>
        <tissue evidence="2">Muscle</tissue>
    </source>
</reference>
<protein>
    <submittedName>
        <fullName evidence="2">Uncharacterized protein</fullName>
    </submittedName>
</protein>
<evidence type="ECO:0000256" key="1">
    <source>
        <dbReference type="SAM" id="MobiDB-lite"/>
    </source>
</evidence>
<comment type="caution">
    <text evidence="2">The sequence shown here is derived from an EMBL/GenBank/DDBJ whole genome shotgun (WGS) entry which is preliminary data.</text>
</comment>
<evidence type="ECO:0000313" key="3">
    <source>
        <dbReference type="Proteomes" id="UP000324222"/>
    </source>
</evidence>
<gene>
    <name evidence="2" type="ORF">E2C01_074766</name>
</gene>
<keyword evidence="3" id="KW-1185">Reference proteome</keyword>
<proteinExistence type="predicted"/>
<dbReference type="EMBL" id="VSRR010053341">
    <property type="protein sequence ID" value="MPC80195.1"/>
    <property type="molecule type" value="Genomic_DNA"/>
</dbReference>
<organism evidence="2 3">
    <name type="scientific">Portunus trituberculatus</name>
    <name type="common">Swimming crab</name>
    <name type="synonym">Neptunus trituberculatus</name>
    <dbReference type="NCBI Taxonomy" id="210409"/>
    <lineage>
        <taxon>Eukaryota</taxon>
        <taxon>Metazoa</taxon>
        <taxon>Ecdysozoa</taxon>
        <taxon>Arthropoda</taxon>
        <taxon>Crustacea</taxon>
        <taxon>Multicrustacea</taxon>
        <taxon>Malacostraca</taxon>
        <taxon>Eumalacostraca</taxon>
        <taxon>Eucarida</taxon>
        <taxon>Decapoda</taxon>
        <taxon>Pleocyemata</taxon>
        <taxon>Brachyura</taxon>
        <taxon>Eubrachyura</taxon>
        <taxon>Portunoidea</taxon>
        <taxon>Portunidae</taxon>
        <taxon>Portuninae</taxon>
        <taxon>Portunus</taxon>
    </lineage>
</organism>
<dbReference type="AlphaFoldDB" id="A0A5B7ID96"/>